<dbReference type="PANTHER" id="PTHR30126">
    <property type="entry name" value="HTH-TYPE TRANSCRIPTIONAL REGULATOR"/>
    <property type="match status" value="1"/>
</dbReference>
<dbReference type="InterPro" id="IPR036390">
    <property type="entry name" value="WH_DNA-bd_sf"/>
</dbReference>
<dbReference type="Gene3D" id="1.10.10.10">
    <property type="entry name" value="Winged helix-like DNA-binding domain superfamily/Winged helix DNA-binding domain"/>
    <property type="match status" value="1"/>
</dbReference>
<dbReference type="Proteomes" id="UP001170624">
    <property type="component" value="Unassembled WGS sequence"/>
</dbReference>
<evidence type="ECO:0000256" key="3">
    <source>
        <dbReference type="ARBA" id="ARBA00023125"/>
    </source>
</evidence>
<sequence>MNIEQLSAFVTTAETGSFSAAARRLGKSMPTISQLVGNLEIDLNLELFDRSGRYPSLTSAGIELYDYAKYSVDSVSDITLKARSLNAGVENSLQLGLESALYDNYILPQLSNFHLAFPQTNLSFIRRNTHQLRTLVIDGTIDLALGYIDTIIQPSEYHSHSFAKDTIVAVIGEKHALVGKTISYSQLNQQLQLSFSIVESIEGSKHGKPLWLFEHPGRLKEVLHQGIGWAFVPKSWVKNELSNGQFKKLQLDFLHQDIHLEIELMTSKTRAEGPALTWWKDAILASVLK</sequence>
<evidence type="ECO:0000313" key="6">
    <source>
        <dbReference type="EMBL" id="MDO6541366.1"/>
    </source>
</evidence>
<keyword evidence="4" id="KW-0804">Transcription</keyword>
<name>A0AAW7XZ19_9GAMM</name>
<accession>A0AAW7XZ19</accession>
<dbReference type="GO" id="GO:0000976">
    <property type="term" value="F:transcription cis-regulatory region binding"/>
    <property type="evidence" value="ECO:0007669"/>
    <property type="project" value="TreeGrafter"/>
</dbReference>
<dbReference type="RefSeq" id="WP_062692057.1">
    <property type="nucleotide sequence ID" value="NZ_AP024851.1"/>
</dbReference>
<evidence type="ECO:0000256" key="2">
    <source>
        <dbReference type="ARBA" id="ARBA00023015"/>
    </source>
</evidence>
<evidence type="ECO:0000256" key="4">
    <source>
        <dbReference type="ARBA" id="ARBA00023163"/>
    </source>
</evidence>
<dbReference type="SUPFAM" id="SSF46785">
    <property type="entry name" value="Winged helix' DNA-binding domain"/>
    <property type="match status" value="1"/>
</dbReference>
<proteinExistence type="inferred from homology"/>
<gene>
    <name evidence="6" type="ORF">Q4568_02410</name>
</gene>
<dbReference type="FunFam" id="1.10.10.10:FF:000001">
    <property type="entry name" value="LysR family transcriptional regulator"/>
    <property type="match status" value="1"/>
</dbReference>
<dbReference type="PROSITE" id="PS50931">
    <property type="entry name" value="HTH_LYSR"/>
    <property type="match status" value="1"/>
</dbReference>
<dbReference type="PANTHER" id="PTHR30126:SF91">
    <property type="entry name" value="LYSR FAMILY TRANSCRIPTIONAL REGULATOR"/>
    <property type="match status" value="1"/>
</dbReference>
<dbReference type="SUPFAM" id="SSF53850">
    <property type="entry name" value="Periplasmic binding protein-like II"/>
    <property type="match status" value="1"/>
</dbReference>
<dbReference type="AlphaFoldDB" id="A0AAW7XZ19"/>
<dbReference type="Gene3D" id="3.40.190.290">
    <property type="match status" value="1"/>
</dbReference>
<comment type="similarity">
    <text evidence="1">Belongs to the LysR transcriptional regulatory family.</text>
</comment>
<evidence type="ECO:0000256" key="1">
    <source>
        <dbReference type="ARBA" id="ARBA00009437"/>
    </source>
</evidence>
<dbReference type="InterPro" id="IPR036388">
    <property type="entry name" value="WH-like_DNA-bd_sf"/>
</dbReference>
<dbReference type="InterPro" id="IPR000847">
    <property type="entry name" value="LysR_HTH_N"/>
</dbReference>
<evidence type="ECO:0000313" key="7">
    <source>
        <dbReference type="Proteomes" id="UP001170624"/>
    </source>
</evidence>
<keyword evidence="3" id="KW-0238">DNA-binding</keyword>
<dbReference type="GO" id="GO:0003700">
    <property type="term" value="F:DNA-binding transcription factor activity"/>
    <property type="evidence" value="ECO:0007669"/>
    <property type="project" value="InterPro"/>
</dbReference>
<evidence type="ECO:0000259" key="5">
    <source>
        <dbReference type="PROSITE" id="PS50931"/>
    </source>
</evidence>
<dbReference type="EMBL" id="JAUOPU010000002">
    <property type="protein sequence ID" value="MDO6541366.1"/>
    <property type="molecule type" value="Genomic_DNA"/>
</dbReference>
<dbReference type="Pfam" id="PF00126">
    <property type="entry name" value="HTH_1"/>
    <property type="match status" value="1"/>
</dbReference>
<protein>
    <submittedName>
        <fullName evidence="6">LysR family transcriptional regulator</fullName>
    </submittedName>
</protein>
<dbReference type="CDD" id="cd05466">
    <property type="entry name" value="PBP2_LTTR_substrate"/>
    <property type="match status" value="1"/>
</dbReference>
<organism evidence="6 7">
    <name type="scientific">Photobacterium sanguinicancri</name>
    <dbReference type="NCBI Taxonomy" id="875932"/>
    <lineage>
        <taxon>Bacteria</taxon>
        <taxon>Pseudomonadati</taxon>
        <taxon>Pseudomonadota</taxon>
        <taxon>Gammaproteobacteria</taxon>
        <taxon>Vibrionales</taxon>
        <taxon>Vibrionaceae</taxon>
        <taxon>Photobacterium</taxon>
    </lineage>
</organism>
<dbReference type="Pfam" id="PF03466">
    <property type="entry name" value="LysR_substrate"/>
    <property type="match status" value="1"/>
</dbReference>
<comment type="caution">
    <text evidence="6">The sequence shown here is derived from an EMBL/GenBank/DDBJ whole genome shotgun (WGS) entry which is preliminary data.</text>
</comment>
<reference evidence="6" key="1">
    <citation type="submission" date="2023-07" db="EMBL/GenBank/DDBJ databases">
        <title>Genome content predicts the carbon catabolic preferences of heterotrophic bacteria.</title>
        <authorList>
            <person name="Gralka M."/>
        </authorList>
    </citation>
    <scope>NUCLEOTIDE SEQUENCE</scope>
    <source>
        <strain evidence="6">G2M05</strain>
    </source>
</reference>
<dbReference type="InterPro" id="IPR005119">
    <property type="entry name" value="LysR_subst-bd"/>
</dbReference>
<feature type="domain" description="HTH lysR-type" evidence="5">
    <location>
        <begin position="1"/>
        <end position="58"/>
    </location>
</feature>
<keyword evidence="2" id="KW-0805">Transcription regulation</keyword>